<dbReference type="Gene3D" id="2.170.150.80">
    <property type="entry name" value="NAC domain"/>
    <property type="match status" value="1"/>
</dbReference>
<keyword evidence="8" id="KW-1185">Reference proteome</keyword>
<name>A0AAV6WKC1_9LAMI</name>
<dbReference type="PANTHER" id="PTHR31719:SF94">
    <property type="entry name" value="PROTEIN ATAF2"/>
    <property type="match status" value="1"/>
</dbReference>
<dbReference type="GO" id="GO:0006355">
    <property type="term" value="P:regulation of DNA-templated transcription"/>
    <property type="evidence" value="ECO:0007669"/>
    <property type="project" value="InterPro"/>
</dbReference>
<keyword evidence="5" id="KW-0472">Membrane</keyword>
<organism evidence="7 8">
    <name type="scientific">Buddleja alternifolia</name>
    <dbReference type="NCBI Taxonomy" id="168488"/>
    <lineage>
        <taxon>Eukaryota</taxon>
        <taxon>Viridiplantae</taxon>
        <taxon>Streptophyta</taxon>
        <taxon>Embryophyta</taxon>
        <taxon>Tracheophyta</taxon>
        <taxon>Spermatophyta</taxon>
        <taxon>Magnoliopsida</taxon>
        <taxon>eudicotyledons</taxon>
        <taxon>Gunneridae</taxon>
        <taxon>Pentapetalae</taxon>
        <taxon>asterids</taxon>
        <taxon>lamiids</taxon>
        <taxon>Lamiales</taxon>
        <taxon>Scrophulariaceae</taxon>
        <taxon>Buddlejeae</taxon>
        <taxon>Buddleja</taxon>
    </lineage>
</organism>
<feature type="domain" description="NAC" evidence="6">
    <location>
        <begin position="6"/>
        <end position="173"/>
    </location>
</feature>
<evidence type="ECO:0000256" key="1">
    <source>
        <dbReference type="ARBA" id="ARBA00023015"/>
    </source>
</evidence>
<dbReference type="AlphaFoldDB" id="A0AAV6WKC1"/>
<feature type="transmembrane region" description="Helical" evidence="5">
    <location>
        <begin position="55"/>
        <end position="73"/>
    </location>
</feature>
<keyword evidence="5" id="KW-0812">Transmembrane</keyword>
<evidence type="ECO:0000256" key="5">
    <source>
        <dbReference type="SAM" id="Phobius"/>
    </source>
</evidence>
<gene>
    <name evidence="7" type="ORF">BUALT_Bualt13G0041700</name>
</gene>
<dbReference type="PANTHER" id="PTHR31719">
    <property type="entry name" value="NAC TRANSCRIPTION FACTOR 56"/>
    <property type="match status" value="1"/>
</dbReference>
<dbReference type="InterPro" id="IPR003441">
    <property type="entry name" value="NAC-dom"/>
</dbReference>
<accession>A0AAV6WKC1</accession>
<evidence type="ECO:0000313" key="8">
    <source>
        <dbReference type="Proteomes" id="UP000826271"/>
    </source>
</evidence>
<dbReference type="Proteomes" id="UP000826271">
    <property type="component" value="Unassembled WGS sequence"/>
</dbReference>
<reference evidence="7" key="1">
    <citation type="submission" date="2019-10" db="EMBL/GenBank/DDBJ databases">
        <authorList>
            <person name="Zhang R."/>
            <person name="Pan Y."/>
            <person name="Wang J."/>
            <person name="Ma R."/>
            <person name="Yu S."/>
        </authorList>
    </citation>
    <scope>NUCLEOTIDE SEQUENCE</scope>
    <source>
        <strain evidence="7">LA-IB0</strain>
        <tissue evidence="7">Leaf</tissue>
    </source>
</reference>
<keyword evidence="5" id="KW-1133">Transmembrane helix</keyword>
<comment type="caution">
    <text evidence="7">The sequence shown here is derived from an EMBL/GenBank/DDBJ whole genome shotgun (WGS) entry which is preliminary data.</text>
</comment>
<keyword evidence="2" id="KW-0238">DNA-binding</keyword>
<evidence type="ECO:0000256" key="2">
    <source>
        <dbReference type="ARBA" id="ARBA00023125"/>
    </source>
</evidence>
<dbReference type="InterPro" id="IPR036093">
    <property type="entry name" value="NAC_dom_sf"/>
</dbReference>
<dbReference type="PROSITE" id="PS51005">
    <property type="entry name" value="NAC"/>
    <property type="match status" value="1"/>
</dbReference>
<keyword evidence="1" id="KW-0805">Transcription regulation</keyword>
<evidence type="ECO:0000259" key="6">
    <source>
        <dbReference type="PROSITE" id="PS51005"/>
    </source>
</evidence>
<proteinExistence type="predicted"/>
<dbReference type="Pfam" id="PF02365">
    <property type="entry name" value="NAM"/>
    <property type="match status" value="1"/>
</dbReference>
<evidence type="ECO:0000313" key="7">
    <source>
        <dbReference type="EMBL" id="KAG8371001.1"/>
    </source>
</evidence>
<dbReference type="EMBL" id="WHWC01000013">
    <property type="protein sequence ID" value="KAG8371001.1"/>
    <property type="molecule type" value="Genomic_DNA"/>
</dbReference>
<sequence>MASNQIPIGYRFLPNDDELITHYLKEKIRNETFRFDYIHDANVYEFNPQTLTGKFLRFFVSLFIFLIGCSIMLEKMSITFSHQGVASIGMEIALIEKQDRAIGRPPEQINPFITIVEKLLGSRNHWSFMKASLQIIPRLIGSCMNTVDQPTRNRRNEDNMRLDDWVLCGIHLEPQTEEN</sequence>
<evidence type="ECO:0000256" key="3">
    <source>
        <dbReference type="ARBA" id="ARBA00023163"/>
    </source>
</evidence>
<keyword evidence="4" id="KW-0539">Nucleus</keyword>
<protein>
    <recommendedName>
        <fullName evidence="6">NAC domain-containing protein</fullName>
    </recommendedName>
</protein>
<dbReference type="SUPFAM" id="SSF101941">
    <property type="entry name" value="NAC domain"/>
    <property type="match status" value="1"/>
</dbReference>
<evidence type="ECO:0000256" key="4">
    <source>
        <dbReference type="ARBA" id="ARBA00023242"/>
    </source>
</evidence>
<keyword evidence="3" id="KW-0804">Transcription</keyword>
<dbReference type="GO" id="GO:0003677">
    <property type="term" value="F:DNA binding"/>
    <property type="evidence" value="ECO:0007669"/>
    <property type="project" value="UniProtKB-KW"/>
</dbReference>